<comment type="caution">
    <text evidence="2">The sequence shown here is derived from an EMBL/GenBank/DDBJ whole genome shotgun (WGS) entry which is preliminary data.</text>
</comment>
<keyword evidence="3" id="KW-1185">Reference proteome</keyword>
<dbReference type="EMBL" id="MNCJ02000327">
    <property type="protein sequence ID" value="KAF5776212.1"/>
    <property type="molecule type" value="Genomic_DNA"/>
</dbReference>
<organism evidence="2 3">
    <name type="scientific">Helianthus annuus</name>
    <name type="common">Common sunflower</name>
    <dbReference type="NCBI Taxonomy" id="4232"/>
    <lineage>
        <taxon>Eukaryota</taxon>
        <taxon>Viridiplantae</taxon>
        <taxon>Streptophyta</taxon>
        <taxon>Embryophyta</taxon>
        <taxon>Tracheophyta</taxon>
        <taxon>Spermatophyta</taxon>
        <taxon>Magnoliopsida</taxon>
        <taxon>eudicotyledons</taxon>
        <taxon>Gunneridae</taxon>
        <taxon>Pentapetalae</taxon>
        <taxon>asterids</taxon>
        <taxon>campanulids</taxon>
        <taxon>Asterales</taxon>
        <taxon>Asteraceae</taxon>
        <taxon>Asteroideae</taxon>
        <taxon>Heliantheae alliance</taxon>
        <taxon>Heliantheae</taxon>
        <taxon>Helianthus</taxon>
    </lineage>
</organism>
<dbReference type="GO" id="GO:0010705">
    <property type="term" value="P:meiotic DNA double-strand break processing involved in reciprocal meiotic recombination"/>
    <property type="evidence" value="ECO:0000318"/>
    <property type="project" value="GO_Central"/>
</dbReference>
<gene>
    <name evidence="2" type="ORF">HanXRQr2_Chr12g0521731</name>
</gene>
<evidence type="ECO:0000313" key="3">
    <source>
        <dbReference type="Proteomes" id="UP000215914"/>
    </source>
</evidence>
<proteinExistence type="predicted"/>
<dbReference type="Proteomes" id="UP000215914">
    <property type="component" value="Unassembled WGS sequence"/>
</dbReference>
<dbReference type="Gramene" id="mRNA:HanXRQr2_Chr12g0521731">
    <property type="protein sequence ID" value="mRNA:HanXRQr2_Chr12g0521731"/>
    <property type="gene ID" value="HanXRQr2_Chr12g0521731"/>
</dbReference>
<reference evidence="2" key="2">
    <citation type="submission" date="2020-06" db="EMBL/GenBank/DDBJ databases">
        <title>Helianthus annuus Genome sequencing and assembly Release 2.</title>
        <authorList>
            <person name="Gouzy J."/>
            <person name="Langlade N."/>
            <person name="Munos S."/>
        </authorList>
    </citation>
    <scope>NUCLEOTIDE SEQUENCE</scope>
    <source>
        <tissue evidence="2">Leaves</tissue>
    </source>
</reference>
<sequence length="632" mass="71618">MSSRPELTELFTELASRIETRNSQTDQSDDVLIADLNQSLNLNEVPRVRVLDTALSLMCFTSPQVFESVIECSVNTIVSVLYSLIDCSVLRSGKSEVLRVGGLIGGGECLGMMELCDDVLGKMNEYGMLSCSLLYAVLRVAAMTTQFGYTMQLTPILNAQPTDEMISAISKLMCYMPKEANLENQQLQMRLILWYLDPQNLVKDISQILQDVVGRPFIYLNEEIYQNIEWRSIIICLALSPLMFIETRALLHRWFLLTGLASVLELEAELVSMVLDVLSRPMRWGLSADVGSKLPFSYAYFHFEHQLFRLLAQPLSCDRFIELVPNVGKSVSLSKRKLKHVATTTSMVDHKSTWAIAMNFPEWFYFAAILLVGASFSDSCICSVNEDNHPLTSSVSVNAARYIAWILDPIDESVCSLLSGKLEKLSRALFNKQSVCQSQTIRLWLEELEDAKIIDIKNNVMFRRVILGMLIGCSDAITEDRYDLLLHYVATGKLLRSTESQHAGSKHKRRNHEPHEPIDKCSRKELVTGACIVFSLTDIAEKISDSLFEAREVAVDFICKVKLKAVGYLLKCVKRLLEFETGENDDILVKDLHRRMLRWRHQGKDVFHGCKDLDDTINVIANFSWIVFLLYG</sequence>
<dbReference type="PANTHER" id="PTHR48221:SF2">
    <property type="entry name" value="ACYL-COA SYNTHETASE FAMILY PROTEIN"/>
    <property type="match status" value="1"/>
</dbReference>
<name>A0A9K3EMD1_HELAN</name>
<feature type="region of interest" description="Disordered" evidence="1">
    <location>
        <begin position="499"/>
        <end position="518"/>
    </location>
</feature>
<dbReference type="PANTHER" id="PTHR48221">
    <property type="entry name" value="ACYL-COA SYNTHETASE FAMILY PROTEIN"/>
    <property type="match status" value="1"/>
</dbReference>
<evidence type="ECO:0000256" key="1">
    <source>
        <dbReference type="SAM" id="MobiDB-lite"/>
    </source>
</evidence>
<accession>A0A9K3EMD1</accession>
<dbReference type="AlphaFoldDB" id="A0A9K3EMD1"/>
<evidence type="ECO:0000313" key="2">
    <source>
        <dbReference type="EMBL" id="KAF5776212.1"/>
    </source>
</evidence>
<reference evidence="2" key="1">
    <citation type="journal article" date="2017" name="Nature">
        <title>The sunflower genome provides insights into oil metabolism, flowering and Asterid evolution.</title>
        <authorList>
            <person name="Badouin H."/>
            <person name="Gouzy J."/>
            <person name="Grassa C.J."/>
            <person name="Murat F."/>
            <person name="Staton S.E."/>
            <person name="Cottret L."/>
            <person name="Lelandais-Briere C."/>
            <person name="Owens G.L."/>
            <person name="Carrere S."/>
            <person name="Mayjonade B."/>
            <person name="Legrand L."/>
            <person name="Gill N."/>
            <person name="Kane N.C."/>
            <person name="Bowers J.E."/>
            <person name="Hubner S."/>
            <person name="Bellec A."/>
            <person name="Berard A."/>
            <person name="Berges H."/>
            <person name="Blanchet N."/>
            <person name="Boniface M.C."/>
            <person name="Brunel D."/>
            <person name="Catrice O."/>
            <person name="Chaidir N."/>
            <person name="Claudel C."/>
            <person name="Donnadieu C."/>
            <person name="Faraut T."/>
            <person name="Fievet G."/>
            <person name="Helmstetter N."/>
            <person name="King M."/>
            <person name="Knapp S.J."/>
            <person name="Lai Z."/>
            <person name="Le Paslier M.C."/>
            <person name="Lippi Y."/>
            <person name="Lorenzon L."/>
            <person name="Mandel J.R."/>
            <person name="Marage G."/>
            <person name="Marchand G."/>
            <person name="Marquand E."/>
            <person name="Bret-Mestries E."/>
            <person name="Morien E."/>
            <person name="Nambeesan S."/>
            <person name="Nguyen T."/>
            <person name="Pegot-Espagnet P."/>
            <person name="Pouilly N."/>
            <person name="Raftis F."/>
            <person name="Sallet E."/>
            <person name="Schiex T."/>
            <person name="Thomas J."/>
            <person name="Vandecasteele C."/>
            <person name="Vares D."/>
            <person name="Vear F."/>
            <person name="Vautrin S."/>
            <person name="Crespi M."/>
            <person name="Mangin B."/>
            <person name="Burke J.M."/>
            <person name="Salse J."/>
            <person name="Munos S."/>
            <person name="Vincourt P."/>
            <person name="Rieseberg L.H."/>
            <person name="Langlade N.B."/>
        </authorList>
    </citation>
    <scope>NUCLEOTIDE SEQUENCE</scope>
    <source>
        <tissue evidence="2">Leaves</tissue>
    </source>
</reference>
<protein>
    <submittedName>
        <fullName evidence="2">Uncharacterized protein</fullName>
    </submittedName>
</protein>